<organism evidence="1 2">
    <name type="scientific">Trichonephila clavata</name>
    <name type="common">Joro spider</name>
    <name type="synonym">Nephila clavata</name>
    <dbReference type="NCBI Taxonomy" id="2740835"/>
    <lineage>
        <taxon>Eukaryota</taxon>
        <taxon>Metazoa</taxon>
        <taxon>Ecdysozoa</taxon>
        <taxon>Arthropoda</taxon>
        <taxon>Chelicerata</taxon>
        <taxon>Arachnida</taxon>
        <taxon>Araneae</taxon>
        <taxon>Araneomorphae</taxon>
        <taxon>Entelegynae</taxon>
        <taxon>Araneoidea</taxon>
        <taxon>Nephilidae</taxon>
        <taxon>Trichonephila</taxon>
    </lineage>
</organism>
<dbReference type="AlphaFoldDB" id="A0A8X6IX88"/>
<dbReference type="EMBL" id="BMAO01039253">
    <property type="protein sequence ID" value="GFR30139.1"/>
    <property type="molecule type" value="Genomic_DNA"/>
</dbReference>
<comment type="caution">
    <text evidence="1">The sequence shown here is derived from an EMBL/GenBank/DDBJ whole genome shotgun (WGS) entry which is preliminary data.</text>
</comment>
<proteinExistence type="predicted"/>
<dbReference type="OrthoDB" id="6435370at2759"/>
<reference evidence="1" key="1">
    <citation type="submission" date="2020-07" db="EMBL/GenBank/DDBJ databases">
        <title>Multicomponent nature underlies the extraordinary mechanical properties of spider dragline silk.</title>
        <authorList>
            <person name="Kono N."/>
            <person name="Nakamura H."/>
            <person name="Mori M."/>
            <person name="Yoshida Y."/>
            <person name="Ohtoshi R."/>
            <person name="Malay A.D."/>
            <person name="Moran D.A.P."/>
            <person name="Tomita M."/>
            <person name="Numata K."/>
            <person name="Arakawa K."/>
        </authorList>
    </citation>
    <scope>NUCLEOTIDE SEQUENCE</scope>
</reference>
<keyword evidence="2" id="KW-1185">Reference proteome</keyword>
<sequence length="261" mass="30176">MGENMTPNSGETIQNFVTQSKQTHVLLSTAFVYIRDGCDTRLDGTLRSFWEIEALPEKTLVDNELKYCMEHFDATHTRDSNGRYVVQMPIIKDEVQLGSSKDMMVKGLNSTLIRLNRSPDVKKLYNDFYVNDVLSGAPDLETDIEIQQQLIGVMNAGGMQQYKWCSNSRHLLSKVSTDDQEYVVGNDHTSVKALELSWNPKRDSFLRSDVDFTNNWECSNTDPVYMKELKPIMNTFVQSTIKIDLRCWNKILRYSWYQKKV</sequence>
<gene>
    <name evidence="1" type="primary">RF55_10385</name>
    <name evidence="1" type="ORF">TNCT_399471</name>
</gene>
<evidence type="ECO:0000313" key="2">
    <source>
        <dbReference type="Proteomes" id="UP000887116"/>
    </source>
</evidence>
<name>A0A8X6IX88_TRICU</name>
<accession>A0A8X6IX88</accession>
<dbReference type="Proteomes" id="UP000887116">
    <property type="component" value="Unassembled WGS sequence"/>
</dbReference>
<evidence type="ECO:0000313" key="1">
    <source>
        <dbReference type="EMBL" id="GFR30139.1"/>
    </source>
</evidence>
<protein>
    <submittedName>
        <fullName evidence="1">Pao retrotransposon peptidase</fullName>
    </submittedName>
</protein>